<evidence type="ECO:0000259" key="16">
    <source>
        <dbReference type="Pfam" id="PF07992"/>
    </source>
</evidence>
<evidence type="ECO:0000256" key="3">
    <source>
        <dbReference type="ARBA" id="ARBA00016961"/>
    </source>
</evidence>
<evidence type="ECO:0000256" key="6">
    <source>
        <dbReference type="ARBA" id="ARBA00023002"/>
    </source>
</evidence>
<dbReference type="InterPro" id="IPR001100">
    <property type="entry name" value="Pyr_nuc-diS_OxRdtase"/>
</dbReference>
<dbReference type="PRINTS" id="PR00411">
    <property type="entry name" value="PNDRDTASEI"/>
</dbReference>
<evidence type="ECO:0000256" key="2">
    <source>
        <dbReference type="ARBA" id="ARBA00012608"/>
    </source>
</evidence>
<evidence type="ECO:0000313" key="17">
    <source>
        <dbReference type="EMBL" id="TPD71300.1"/>
    </source>
</evidence>
<evidence type="ECO:0000256" key="13">
    <source>
        <dbReference type="PIRSR" id="PIRSR000350-4"/>
    </source>
</evidence>
<dbReference type="PRINTS" id="PR00368">
    <property type="entry name" value="FADPNR"/>
</dbReference>
<gene>
    <name evidence="17" type="primary">lpdA</name>
    <name evidence="17" type="ORF">FJA49_05210</name>
</gene>
<protein>
    <recommendedName>
        <fullName evidence="3 14">Dihydrolipoyl dehydrogenase</fullName>
        <ecNumber evidence="2 14">1.8.1.4</ecNumber>
    </recommendedName>
</protein>
<dbReference type="InterPro" id="IPR036188">
    <property type="entry name" value="FAD/NAD-bd_sf"/>
</dbReference>
<comment type="miscellaneous">
    <text evidence="14">The active site is a redox-active disulfide bond.</text>
</comment>
<dbReference type="RefSeq" id="WP_139999567.1">
    <property type="nucleotide sequence ID" value="NZ_VFJE01000051.1"/>
</dbReference>
<keyword evidence="9 14" id="KW-0676">Redox-active center</keyword>
<evidence type="ECO:0000313" key="18">
    <source>
        <dbReference type="Proteomes" id="UP000319175"/>
    </source>
</evidence>
<dbReference type="InterPro" id="IPR023753">
    <property type="entry name" value="FAD/NAD-binding_dom"/>
</dbReference>
<dbReference type="Gene3D" id="3.50.50.60">
    <property type="entry name" value="FAD/NAD(P)-binding domain"/>
    <property type="match status" value="2"/>
</dbReference>
<dbReference type="InterPro" id="IPR050151">
    <property type="entry name" value="Class-I_Pyr_Nuc-Dis_Oxidored"/>
</dbReference>
<dbReference type="SUPFAM" id="SSF51905">
    <property type="entry name" value="FAD/NAD(P)-binding domain"/>
    <property type="match status" value="1"/>
</dbReference>
<feature type="active site" description="Proton acceptor" evidence="11">
    <location>
        <position position="446"/>
    </location>
</feature>
<accession>A0A501QEP5</accession>
<dbReference type="AlphaFoldDB" id="A0A501QEP5"/>
<keyword evidence="4 14" id="KW-0285">Flavoprotein</keyword>
<feature type="domain" description="Pyridine nucleotide-disulphide oxidoreductase dimerisation" evidence="15">
    <location>
        <begin position="348"/>
        <end position="457"/>
    </location>
</feature>
<dbReference type="FunFam" id="3.30.390.30:FF:000001">
    <property type="entry name" value="Dihydrolipoyl dehydrogenase"/>
    <property type="match status" value="1"/>
</dbReference>
<comment type="caution">
    <text evidence="17">The sequence shown here is derived from an EMBL/GenBank/DDBJ whole genome shotgun (WGS) entry which is preliminary data.</text>
</comment>
<dbReference type="GO" id="GO:0006103">
    <property type="term" value="P:2-oxoglutarate metabolic process"/>
    <property type="evidence" value="ECO:0007669"/>
    <property type="project" value="TreeGrafter"/>
</dbReference>
<evidence type="ECO:0000256" key="1">
    <source>
        <dbReference type="ARBA" id="ARBA00007532"/>
    </source>
</evidence>
<evidence type="ECO:0000256" key="12">
    <source>
        <dbReference type="PIRSR" id="PIRSR000350-3"/>
    </source>
</evidence>
<keyword evidence="18" id="KW-1185">Reference proteome</keyword>
<evidence type="ECO:0000256" key="4">
    <source>
        <dbReference type="ARBA" id="ARBA00022630"/>
    </source>
</evidence>
<feature type="binding site" evidence="12">
    <location>
        <position position="205"/>
    </location>
    <ligand>
        <name>NAD(+)</name>
        <dbReference type="ChEBI" id="CHEBI:57540"/>
    </ligand>
</feature>
<comment type="similarity">
    <text evidence="1 14">Belongs to the class-I pyridine nucleotide-disulfide oxidoreductase family.</text>
</comment>
<dbReference type="InterPro" id="IPR016156">
    <property type="entry name" value="FAD/NAD-linked_Rdtase_dimer_sf"/>
</dbReference>
<dbReference type="InterPro" id="IPR012999">
    <property type="entry name" value="Pyr_OxRdtase_I_AS"/>
</dbReference>
<evidence type="ECO:0000259" key="15">
    <source>
        <dbReference type="Pfam" id="PF02852"/>
    </source>
</evidence>
<keyword evidence="5 12" id="KW-0274">FAD</keyword>
<dbReference type="PANTHER" id="PTHR22912:SF151">
    <property type="entry name" value="DIHYDROLIPOYL DEHYDROGENASE, MITOCHONDRIAL"/>
    <property type="match status" value="1"/>
</dbReference>
<dbReference type="Pfam" id="PF02852">
    <property type="entry name" value="Pyr_redox_dim"/>
    <property type="match status" value="1"/>
</dbReference>
<dbReference type="OrthoDB" id="9800167at2"/>
<feature type="disulfide bond" description="Redox-active" evidence="13">
    <location>
        <begin position="42"/>
        <end position="47"/>
    </location>
</feature>
<feature type="binding site" evidence="12">
    <location>
        <position position="51"/>
    </location>
    <ligand>
        <name>FAD</name>
        <dbReference type="ChEBI" id="CHEBI:57692"/>
    </ligand>
</feature>
<keyword evidence="8" id="KW-1015">Disulfide bond</keyword>
<evidence type="ECO:0000256" key="9">
    <source>
        <dbReference type="ARBA" id="ARBA00023284"/>
    </source>
</evidence>
<keyword evidence="12" id="KW-0547">Nucleotide-binding</keyword>
<dbReference type="NCBIfam" id="TIGR01350">
    <property type="entry name" value="lipoamide_DH"/>
    <property type="match status" value="1"/>
</dbReference>
<comment type="catalytic activity">
    <reaction evidence="10 14">
        <text>N(6)-[(R)-dihydrolipoyl]-L-lysyl-[protein] + NAD(+) = N(6)-[(R)-lipoyl]-L-lysyl-[protein] + NADH + H(+)</text>
        <dbReference type="Rhea" id="RHEA:15045"/>
        <dbReference type="Rhea" id="RHEA-COMP:10474"/>
        <dbReference type="Rhea" id="RHEA-COMP:10475"/>
        <dbReference type="ChEBI" id="CHEBI:15378"/>
        <dbReference type="ChEBI" id="CHEBI:57540"/>
        <dbReference type="ChEBI" id="CHEBI:57945"/>
        <dbReference type="ChEBI" id="CHEBI:83099"/>
        <dbReference type="ChEBI" id="CHEBI:83100"/>
        <dbReference type="EC" id="1.8.1.4"/>
    </reaction>
</comment>
<feature type="binding site" evidence="12">
    <location>
        <begin position="320"/>
        <end position="323"/>
    </location>
    <ligand>
        <name>FAD</name>
        <dbReference type="ChEBI" id="CHEBI:57692"/>
    </ligand>
</feature>
<organism evidence="17 18">
    <name type="scientific">Flavobacterium microcysteis</name>
    <dbReference type="NCBI Taxonomy" id="2596891"/>
    <lineage>
        <taxon>Bacteria</taxon>
        <taxon>Pseudomonadati</taxon>
        <taxon>Bacteroidota</taxon>
        <taxon>Flavobacteriia</taxon>
        <taxon>Flavobacteriales</taxon>
        <taxon>Flavobacteriaceae</taxon>
        <taxon>Flavobacterium</taxon>
    </lineage>
</organism>
<feature type="binding site" evidence="12">
    <location>
        <position position="116"/>
    </location>
    <ligand>
        <name>FAD</name>
        <dbReference type="ChEBI" id="CHEBI:57692"/>
    </ligand>
</feature>
<dbReference type="PANTHER" id="PTHR22912">
    <property type="entry name" value="DISULFIDE OXIDOREDUCTASE"/>
    <property type="match status" value="1"/>
</dbReference>
<reference evidence="17 18" key="1">
    <citation type="submission" date="2019-06" db="EMBL/GenBank/DDBJ databases">
        <title>Flavobacterium sp. MaA-Y11 from geoumgang.</title>
        <authorList>
            <person name="Jeong S."/>
        </authorList>
    </citation>
    <scope>NUCLEOTIDE SEQUENCE [LARGE SCALE GENOMIC DNA]</scope>
    <source>
        <strain evidence="17 18">MaA-Y11</strain>
    </source>
</reference>
<dbReference type="EC" id="1.8.1.4" evidence="2 14"/>
<dbReference type="InterPro" id="IPR006258">
    <property type="entry name" value="Lipoamide_DH"/>
</dbReference>
<dbReference type="PIRSF" id="PIRSF000350">
    <property type="entry name" value="Mercury_reductase_MerA"/>
    <property type="match status" value="1"/>
</dbReference>
<dbReference type="SUPFAM" id="SSF55424">
    <property type="entry name" value="FAD/NAD-linked reductases, dimerisation (C-terminal) domain"/>
    <property type="match status" value="1"/>
</dbReference>
<sequence>MSSFDVVVIGSGPGGYVAAIRAAQLGFNTAIIEKYSTLGGTCLNVGCIPSKALLDSSHHYYDAVSHFKEHGIEITGEVKFSIEQMVARKGNVVDQNVSGIKYLMDKNKITVFQGVGSFEDATHINVAKADGSSETLEAKYTIIATGSKPSSLPFIKIDKEKIITSTEALNLKEVPKHLIVIGGGVIGLELGQVYLRLGAQVSVVEYLDRIIPGMDAGLSKELTKVLKKQGMKFYTSHKVKSVERNGEGVQVQAENAKGETITLDGDYSLVSVGRRPYTDGLNAEKAGVKITERGQIEVNDHLQTSVSNIYAIGDVIKGAMLAHKAEEEGVFVAETLAGQKPHIDYNLIPGVVYTWPEVAAVGKTEEQLKEAGVEYKAGSFPFKALGRSRASGDTDGFVKILADAKTDEVLGIHMIGARTADLIAEAVTAMEFKASAEDISRMSHAHPTYAEAVKEAALAATDNRSIHM</sequence>
<dbReference type="GO" id="GO:0005737">
    <property type="term" value="C:cytoplasm"/>
    <property type="evidence" value="ECO:0007669"/>
    <property type="project" value="UniProtKB-ARBA"/>
</dbReference>
<keyword evidence="6 14" id="KW-0560">Oxidoreductase</keyword>
<keyword evidence="7 12" id="KW-0520">NAD</keyword>
<dbReference type="Gene3D" id="3.30.390.30">
    <property type="match status" value="1"/>
</dbReference>
<feature type="binding site" evidence="12">
    <location>
        <position position="273"/>
    </location>
    <ligand>
        <name>NAD(+)</name>
        <dbReference type="ChEBI" id="CHEBI:57540"/>
    </ligand>
</feature>
<feature type="binding site" evidence="12">
    <location>
        <begin position="145"/>
        <end position="147"/>
    </location>
    <ligand>
        <name>FAD</name>
        <dbReference type="ChEBI" id="CHEBI:57692"/>
    </ligand>
</feature>
<dbReference type="EMBL" id="VFJE01000051">
    <property type="protein sequence ID" value="TPD71300.1"/>
    <property type="molecule type" value="Genomic_DNA"/>
</dbReference>
<evidence type="ECO:0000256" key="14">
    <source>
        <dbReference type="RuleBase" id="RU003692"/>
    </source>
</evidence>
<proteinExistence type="inferred from homology"/>
<dbReference type="Proteomes" id="UP000319175">
    <property type="component" value="Unassembled WGS sequence"/>
</dbReference>
<dbReference type="GO" id="GO:0050660">
    <property type="term" value="F:flavin adenine dinucleotide binding"/>
    <property type="evidence" value="ECO:0007669"/>
    <property type="project" value="InterPro"/>
</dbReference>
<evidence type="ECO:0000256" key="8">
    <source>
        <dbReference type="ARBA" id="ARBA00023157"/>
    </source>
</evidence>
<dbReference type="GO" id="GO:0004148">
    <property type="term" value="F:dihydrolipoyl dehydrogenase (NADH) activity"/>
    <property type="evidence" value="ECO:0007669"/>
    <property type="project" value="UniProtKB-EC"/>
</dbReference>
<evidence type="ECO:0000256" key="11">
    <source>
        <dbReference type="PIRSR" id="PIRSR000350-2"/>
    </source>
</evidence>
<evidence type="ECO:0000256" key="5">
    <source>
        <dbReference type="ARBA" id="ARBA00022827"/>
    </source>
</evidence>
<comment type="cofactor">
    <cofactor evidence="12 14">
        <name>FAD</name>
        <dbReference type="ChEBI" id="CHEBI:57692"/>
    </cofactor>
    <text evidence="12 14">Binds 1 FAD per subunit.</text>
</comment>
<feature type="binding site" evidence="12">
    <location>
        <position position="314"/>
    </location>
    <ligand>
        <name>FAD</name>
        <dbReference type="ChEBI" id="CHEBI:57692"/>
    </ligand>
</feature>
<dbReference type="FunFam" id="3.50.50.60:FF:000001">
    <property type="entry name" value="Dihydrolipoyl dehydrogenase, mitochondrial"/>
    <property type="match status" value="1"/>
</dbReference>
<dbReference type="InterPro" id="IPR004099">
    <property type="entry name" value="Pyr_nucl-diS_OxRdtase_dimer"/>
</dbReference>
<dbReference type="PROSITE" id="PS00076">
    <property type="entry name" value="PYRIDINE_REDOX_1"/>
    <property type="match status" value="1"/>
</dbReference>
<name>A0A501QEP5_9FLAO</name>
<dbReference type="Pfam" id="PF07992">
    <property type="entry name" value="Pyr_redox_2"/>
    <property type="match status" value="1"/>
</dbReference>
<feature type="domain" description="FAD/NAD(P)-binding" evidence="16">
    <location>
        <begin position="4"/>
        <end position="329"/>
    </location>
</feature>
<evidence type="ECO:0000256" key="10">
    <source>
        <dbReference type="ARBA" id="ARBA00049187"/>
    </source>
</evidence>
<feature type="binding site" evidence="12">
    <location>
        <begin position="182"/>
        <end position="189"/>
    </location>
    <ligand>
        <name>NAD(+)</name>
        <dbReference type="ChEBI" id="CHEBI:57540"/>
    </ligand>
</feature>
<evidence type="ECO:0000256" key="7">
    <source>
        <dbReference type="ARBA" id="ARBA00023027"/>
    </source>
</evidence>